<dbReference type="EMBL" id="JAVAMQ010000032">
    <property type="protein sequence ID" value="MDP5309064.1"/>
    <property type="molecule type" value="Genomic_DNA"/>
</dbReference>
<dbReference type="Proteomes" id="UP001224997">
    <property type="component" value="Unassembled WGS sequence"/>
</dbReference>
<protein>
    <submittedName>
        <fullName evidence="1">Uncharacterized protein</fullName>
    </submittedName>
</protein>
<evidence type="ECO:0000313" key="2">
    <source>
        <dbReference type="Proteomes" id="UP001224997"/>
    </source>
</evidence>
<gene>
    <name evidence="1" type="ORF">Q5Y72_18485</name>
</gene>
<dbReference type="RefSeq" id="WP_305964889.1">
    <property type="nucleotide sequence ID" value="NZ_JAVAMQ010000032.1"/>
</dbReference>
<proteinExistence type="predicted"/>
<sequence>MFNKLPLVRTTSGMLCDLLVGDDIVSGVDLAQAHAHILIDLIRETGTWRDGVAANSDLFHARARRTSRLGEWLTLDDHELSEALFHAEWTVNGRRCKKSPQKLLMSLEEWAGSPAGSSFVVRSQGDATEMNIAVPLSYVDFKYSGDNFLLGEIANFSWAILAQGAYFVPKYNPAAVWGRDGIAKEAEQWRPSMRCSPNGFDLLLPVSEVRREVVSAFLASIWPKVRELYASLGRSAAMEMAPYLLSRILLTFSPRLMSGSDRMAILALAMLADDMGPAAFFEWLGITEVIE</sequence>
<accession>A0ABT9JH03</accession>
<evidence type="ECO:0000313" key="1">
    <source>
        <dbReference type="EMBL" id="MDP5309064.1"/>
    </source>
</evidence>
<comment type="caution">
    <text evidence="1">The sequence shown here is derived from an EMBL/GenBank/DDBJ whole genome shotgun (WGS) entry which is preliminary data.</text>
</comment>
<reference evidence="1 2" key="1">
    <citation type="submission" date="2023-08" db="EMBL/GenBank/DDBJ databases">
        <authorList>
            <person name="Park J.-S."/>
        </authorList>
    </citation>
    <scope>NUCLEOTIDE SEQUENCE [LARGE SCALE GENOMIC DNA]</scope>
    <source>
        <strain evidence="1 2">2205BS29-5</strain>
    </source>
</reference>
<organism evidence="1 2">
    <name type="scientific">Paracoccus spongiarum</name>
    <dbReference type="NCBI Taxonomy" id="3064387"/>
    <lineage>
        <taxon>Bacteria</taxon>
        <taxon>Pseudomonadati</taxon>
        <taxon>Pseudomonadota</taxon>
        <taxon>Alphaproteobacteria</taxon>
        <taxon>Rhodobacterales</taxon>
        <taxon>Paracoccaceae</taxon>
        <taxon>Paracoccus</taxon>
    </lineage>
</organism>
<keyword evidence="2" id="KW-1185">Reference proteome</keyword>
<name>A0ABT9JH03_9RHOB</name>